<dbReference type="RefSeq" id="WP_269922084.1">
    <property type="nucleotide sequence ID" value="NZ_JAMKBI010000007.1"/>
</dbReference>
<sequence>MNFIRQPNTTISRTLYETDIALFRTLSGNGNLEKALFADNRQLVMLAIGILNRTFNLEEFLVAVVAQKWKFYRKVKIGETLSVAYQILDNKTFGNKRYKYDIKIDLIVEENIVGAGIWGIMLNSKL</sequence>
<keyword evidence="2" id="KW-1185">Reference proteome</keyword>
<evidence type="ECO:0000313" key="2">
    <source>
        <dbReference type="Proteomes" id="UP001152172"/>
    </source>
</evidence>
<organism evidence="1 2">
    <name type="scientific">Psychrobacillus psychrodurans</name>
    <dbReference type="NCBI Taxonomy" id="126157"/>
    <lineage>
        <taxon>Bacteria</taxon>
        <taxon>Bacillati</taxon>
        <taxon>Bacillota</taxon>
        <taxon>Bacilli</taxon>
        <taxon>Bacillales</taxon>
        <taxon>Bacillaceae</taxon>
        <taxon>Psychrobacillus</taxon>
    </lineage>
</organism>
<dbReference type="InterPro" id="IPR029069">
    <property type="entry name" value="HotDog_dom_sf"/>
</dbReference>
<dbReference type="SUPFAM" id="SSF54637">
    <property type="entry name" value="Thioesterase/thiol ester dehydrase-isomerase"/>
    <property type="match status" value="1"/>
</dbReference>
<dbReference type="Proteomes" id="UP001152172">
    <property type="component" value="Unassembled WGS sequence"/>
</dbReference>
<dbReference type="EMBL" id="JAMKBI010000007">
    <property type="protein sequence ID" value="MCZ8533806.1"/>
    <property type="molecule type" value="Genomic_DNA"/>
</dbReference>
<proteinExistence type="predicted"/>
<gene>
    <name evidence="1" type="ORF">M9R61_10840</name>
</gene>
<name>A0A9X3RA87_9BACI</name>
<comment type="caution">
    <text evidence="1">The sequence shown here is derived from an EMBL/GenBank/DDBJ whole genome shotgun (WGS) entry which is preliminary data.</text>
</comment>
<accession>A0A9X3RA87</accession>
<protein>
    <submittedName>
        <fullName evidence="1">Uncharacterized protein</fullName>
    </submittedName>
</protein>
<reference evidence="1" key="1">
    <citation type="submission" date="2022-05" db="EMBL/GenBank/DDBJ databases">
        <authorList>
            <person name="Colautti A."/>
            <person name="Iacumin L."/>
        </authorList>
    </citation>
    <scope>NUCLEOTIDE SEQUENCE</scope>
    <source>
        <strain evidence="1">DSM 30747</strain>
    </source>
</reference>
<evidence type="ECO:0000313" key="1">
    <source>
        <dbReference type="EMBL" id="MCZ8533806.1"/>
    </source>
</evidence>
<dbReference type="AlphaFoldDB" id="A0A9X3RA87"/>